<dbReference type="PANTHER" id="PTHR10465:SF3">
    <property type="entry name" value="TRANSMEMBRANE GTPASE MARF-RELATED"/>
    <property type="match status" value="1"/>
</dbReference>
<keyword evidence="5" id="KW-0472">Membrane</keyword>
<proteinExistence type="predicted"/>
<comment type="subcellular location">
    <subcellularLocation>
        <location evidence="1">Membrane</location>
    </subcellularLocation>
</comment>
<dbReference type="AlphaFoldDB" id="A0AAJ7UI24"/>
<evidence type="ECO:0000256" key="6">
    <source>
        <dbReference type="SAM" id="Coils"/>
    </source>
</evidence>
<keyword evidence="2" id="KW-0547">Nucleotide-binding</keyword>
<reference evidence="9 10" key="1">
    <citation type="submission" date="2025-04" db="UniProtKB">
        <authorList>
            <consortium name="RefSeq"/>
        </authorList>
    </citation>
    <scope>IDENTIFICATION</scope>
    <source>
        <tissue evidence="9 10">Sperm</tissue>
    </source>
</reference>
<evidence type="ECO:0000256" key="5">
    <source>
        <dbReference type="ARBA" id="ARBA00023136"/>
    </source>
</evidence>
<accession>A0AAJ7UI24</accession>
<dbReference type="RefSeq" id="XP_032836740.1">
    <property type="nucleotide sequence ID" value="XM_032980849.1"/>
</dbReference>
<dbReference type="GO" id="GO:0003924">
    <property type="term" value="F:GTPase activity"/>
    <property type="evidence" value="ECO:0007669"/>
    <property type="project" value="InterPro"/>
</dbReference>
<keyword evidence="8" id="KW-1185">Reference proteome</keyword>
<dbReference type="GO" id="GO:0008053">
    <property type="term" value="P:mitochondrial fusion"/>
    <property type="evidence" value="ECO:0007669"/>
    <property type="project" value="InterPro"/>
</dbReference>
<dbReference type="RefSeq" id="XP_032836739.1">
    <property type="nucleotide sequence ID" value="XM_032980848.1"/>
</dbReference>
<organism evidence="8 10">
    <name type="scientific">Petromyzon marinus</name>
    <name type="common">Sea lamprey</name>
    <dbReference type="NCBI Taxonomy" id="7757"/>
    <lineage>
        <taxon>Eukaryota</taxon>
        <taxon>Metazoa</taxon>
        <taxon>Chordata</taxon>
        <taxon>Craniata</taxon>
        <taxon>Vertebrata</taxon>
        <taxon>Cyclostomata</taxon>
        <taxon>Hyperoartia</taxon>
        <taxon>Petromyzontiformes</taxon>
        <taxon>Petromyzontidae</taxon>
        <taxon>Petromyzon</taxon>
    </lineage>
</organism>
<evidence type="ECO:0000256" key="2">
    <source>
        <dbReference type="ARBA" id="ARBA00022741"/>
    </source>
</evidence>
<keyword evidence="3" id="KW-0378">Hydrolase</keyword>
<protein>
    <submittedName>
        <fullName evidence="9 10">Mitofusin-2-like</fullName>
    </submittedName>
</protein>
<dbReference type="GeneID" id="116958299"/>
<gene>
    <name evidence="9 10" type="primary">LOC116958299</name>
</gene>
<evidence type="ECO:0000256" key="3">
    <source>
        <dbReference type="ARBA" id="ARBA00022801"/>
    </source>
</evidence>
<dbReference type="Proteomes" id="UP001318040">
    <property type="component" value="Chromosome 75"/>
</dbReference>
<evidence type="ECO:0000256" key="1">
    <source>
        <dbReference type="ARBA" id="ARBA00004370"/>
    </source>
</evidence>
<dbReference type="SUPFAM" id="SSF111479">
    <property type="entry name" value="Fzo-like conserved region"/>
    <property type="match status" value="1"/>
</dbReference>
<evidence type="ECO:0000313" key="8">
    <source>
        <dbReference type="Proteomes" id="UP001318040"/>
    </source>
</evidence>
<dbReference type="GO" id="GO:0051646">
    <property type="term" value="P:mitochondrion localization"/>
    <property type="evidence" value="ECO:0007669"/>
    <property type="project" value="TreeGrafter"/>
</dbReference>
<dbReference type="InterPro" id="IPR027094">
    <property type="entry name" value="Mitofusin_fam"/>
</dbReference>
<evidence type="ECO:0000259" key="7">
    <source>
        <dbReference type="Pfam" id="PF04799"/>
    </source>
</evidence>
<dbReference type="InterPro" id="IPR006884">
    <property type="entry name" value="Fzo/mitofusin_HR2"/>
</dbReference>
<dbReference type="KEGG" id="pmrn:116958299"/>
<dbReference type="GO" id="GO:0005741">
    <property type="term" value="C:mitochondrial outer membrane"/>
    <property type="evidence" value="ECO:0007669"/>
    <property type="project" value="InterPro"/>
</dbReference>
<sequence length="83" mass="9482">MLVSFTGANCSHQVQQELAGTFARLCEQVSCTRQELQVEVQQLEGRIERLDSVQSRAKLLRNKAGWLDSELQMFSRQYLQPAP</sequence>
<dbReference type="GO" id="GO:0005525">
    <property type="term" value="F:GTP binding"/>
    <property type="evidence" value="ECO:0007669"/>
    <property type="project" value="UniProtKB-KW"/>
</dbReference>
<evidence type="ECO:0000313" key="10">
    <source>
        <dbReference type="RefSeq" id="XP_032836740.1"/>
    </source>
</evidence>
<evidence type="ECO:0000313" key="9">
    <source>
        <dbReference type="RefSeq" id="XP_032836739.1"/>
    </source>
</evidence>
<dbReference type="Gene3D" id="1.20.5.110">
    <property type="match status" value="1"/>
</dbReference>
<dbReference type="Pfam" id="PF04799">
    <property type="entry name" value="Fzo_mitofusin"/>
    <property type="match status" value="1"/>
</dbReference>
<dbReference type="PANTHER" id="PTHR10465">
    <property type="entry name" value="TRANSMEMBRANE GTPASE FZO1"/>
    <property type="match status" value="1"/>
</dbReference>
<keyword evidence="4" id="KW-0342">GTP-binding</keyword>
<feature type="coiled-coil region" evidence="6">
    <location>
        <begin position="26"/>
        <end position="53"/>
    </location>
</feature>
<name>A0AAJ7UI24_PETMA</name>
<dbReference type="FunFam" id="1.20.5.110:FF:000012">
    <property type="entry name" value="Mitofusin 2"/>
    <property type="match status" value="1"/>
</dbReference>
<feature type="domain" description="Fzo/mitofusin HR2" evidence="7">
    <location>
        <begin position="1"/>
        <end position="80"/>
    </location>
</feature>
<evidence type="ECO:0000256" key="4">
    <source>
        <dbReference type="ARBA" id="ARBA00023134"/>
    </source>
</evidence>
<keyword evidence="6" id="KW-0175">Coiled coil</keyword>